<dbReference type="KEGG" id="pyo:PY17X_1344300"/>
<reference evidence="2" key="3">
    <citation type="submission" date="2014-05" db="EMBL/GenBank/DDBJ databases">
        <authorList>
            <person name="Aslett A.Martin."/>
            <person name="De Silva Nishadi"/>
        </authorList>
    </citation>
    <scope>NUCLEOTIDE SEQUENCE</scope>
    <source>
        <strain evidence="2">YM</strain>
    </source>
</reference>
<dbReference type="GO" id="GO:0005758">
    <property type="term" value="C:mitochondrial intermembrane space"/>
    <property type="evidence" value="ECO:0007669"/>
    <property type="project" value="InterPro"/>
</dbReference>
<evidence type="ECO:0000259" key="1">
    <source>
        <dbReference type="PROSITE" id="PS50904"/>
    </source>
</evidence>
<dbReference type="RefSeq" id="XP_022813664.1">
    <property type="nucleotide sequence ID" value="XM_022957209.1"/>
</dbReference>
<dbReference type="Pfam" id="PF04707">
    <property type="entry name" value="PRELI"/>
    <property type="match status" value="1"/>
</dbReference>
<dbReference type="EMBL" id="LM993667">
    <property type="protein sequence ID" value="VTZ80821.1"/>
    <property type="molecule type" value="Genomic_DNA"/>
</dbReference>
<feature type="domain" description="PRELI/MSF1" evidence="1">
    <location>
        <begin position="1"/>
        <end position="173"/>
    </location>
</feature>
<accession>A0A078KKY4</accession>
<reference evidence="3" key="4">
    <citation type="submission" date="2019-05" db="EMBL/GenBank/DDBJ databases">
        <authorList>
            <consortium name="Pathogen Informatics"/>
        </authorList>
    </citation>
    <scope>NUCLEOTIDE SEQUENCE</scope>
    <source>
        <strain evidence="3">17X</strain>
    </source>
</reference>
<organism evidence="3 4">
    <name type="scientific">Plasmodium yoelii</name>
    <dbReference type="NCBI Taxonomy" id="5861"/>
    <lineage>
        <taxon>Eukaryota</taxon>
        <taxon>Sar</taxon>
        <taxon>Alveolata</taxon>
        <taxon>Apicomplexa</taxon>
        <taxon>Aconoidasida</taxon>
        <taxon>Haemosporida</taxon>
        <taxon>Plasmodiidae</taxon>
        <taxon>Plasmodium</taxon>
        <taxon>Plasmodium (Vinckeia)</taxon>
    </lineage>
</organism>
<reference evidence="4 5" key="1">
    <citation type="journal article" date="2014" name="BMC Biol.">
        <title>A comprehensive evaluation of rodent malaria parasite genomes and gene expression.</title>
        <authorList>
            <person name="Otto T.D."/>
            <person name="Bohme U."/>
            <person name="Jackson A.P."/>
            <person name="Hunt M."/>
            <person name="Franke-Fayard B."/>
            <person name="Hoeijmakers W.A."/>
            <person name="Religa A.A."/>
            <person name="Robertson L."/>
            <person name="Sanders M."/>
            <person name="Ogun S.A."/>
            <person name="Cunningham D."/>
            <person name="Erhart A."/>
            <person name="Billker O."/>
            <person name="Khan S.M."/>
            <person name="Stunnenberg H.G."/>
            <person name="Langhorne J."/>
            <person name="Holder A.A."/>
            <person name="Waters A.P."/>
            <person name="Newbold C.I."/>
            <person name="Pain A."/>
            <person name="Berriman M."/>
            <person name="Janse C.J."/>
        </authorList>
    </citation>
    <scope>NUCLEOTIDE SEQUENCE [LARGE SCALE GENOMIC DNA]</scope>
    <source>
        <strain evidence="3 4">17X</strain>
        <strain evidence="2 5">YM</strain>
    </source>
</reference>
<dbReference type="GeneID" id="3829857"/>
<dbReference type="AlphaFoldDB" id="A0A078KKY4"/>
<name>A0A078KKY4_PLAYE</name>
<dbReference type="InterPro" id="IPR006797">
    <property type="entry name" value="PRELI/MSF1_dom"/>
</dbReference>
<dbReference type="VEuPathDB" id="PlasmoDB:PYYM_1341300"/>
<gene>
    <name evidence="3" type="ORF">PY17X_1344300</name>
    <name evidence="2" type="ORF">PYYM_1341300</name>
</gene>
<dbReference type="VEuPathDB" id="PlasmoDB:Py17XNL_001303583"/>
<dbReference type="VEuPathDB" id="PlasmoDB:PY17X_1344300"/>
<evidence type="ECO:0000313" key="3">
    <source>
        <dbReference type="EMBL" id="VTZ80821.1"/>
    </source>
</evidence>
<protein>
    <submittedName>
        <fullName evidence="2">MSF1-like protein, putative</fullName>
    </submittedName>
    <submittedName>
        <fullName evidence="3">PRELI domain-containing protein, putative</fullName>
    </submittedName>
</protein>
<sequence>MKNFEQEHMYHYDWGTVTAAYWNKYPNLVQNHIKGIDVIDRKIDIDNQTMKLKRIVHLQYFIPKIFRNIFNIDGRGIAVEDIKVNLKKKKLTIKTVNYTLAPFVNSVEKCTYFQKDGYDNNTFYKQSTQINITGLGYMKNLIENTILNVIKEKSKQGIEIMDEVIKRTMNENIKINQNNIYGNTLNKIQNEKL</sequence>
<dbReference type="Proteomes" id="UP000072874">
    <property type="component" value="Chromosome 13"/>
</dbReference>
<proteinExistence type="predicted"/>
<dbReference type="OrthoDB" id="407630at2759"/>
<dbReference type="PROSITE" id="PS50904">
    <property type="entry name" value="PRELI_MSF1"/>
    <property type="match status" value="1"/>
</dbReference>
<dbReference type="VEuPathDB" id="PlasmoDB:PY02716"/>
<dbReference type="EMBL" id="LK934641">
    <property type="protein sequence ID" value="CDU20063.1"/>
    <property type="molecule type" value="Genomic_DNA"/>
</dbReference>
<reference evidence="3" key="2">
    <citation type="submission" date="2014-05" db="EMBL/GenBank/DDBJ databases">
        <authorList>
            <person name="Aslett M.A."/>
            <person name="De Silva N."/>
        </authorList>
    </citation>
    <scope>NUCLEOTIDE SEQUENCE</scope>
    <source>
        <strain evidence="3">17X</strain>
    </source>
</reference>
<evidence type="ECO:0000313" key="5">
    <source>
        <dbReference type="Proteomes" id="UP000072904"/>
    </source>
</evidence>
<evidence type="ECO:0000313" key="4">
    <source>
        <dbReference type="Proteomes" id="UP000072874"/>
    </source>
</evidence>
<dbReference type="OMA" id="CRNVVPE"/>
<evidence type="ECO:0000313" key="2">
    <source>
        <dbReference type="EMBL" id="CDU20063.1"/>
    </source>
</evidence>
<dbReference type="InterPro" id="IPR037365">
    <property type="entry name" value="Slowmo/Ups"/>
</dbReference>
<dbReference type="Proteomes" id="UP000072904">
    <property type="component" value="Chromosome 13"/>
</dbReference>
<dbReference type="PANTHER" id="PTHR11158">
    <property type="entry name" value="MSF1/PX19 RELATED"/>
    <property type="match status" value="1"/>
</dbReference>